<dbReference type="CDD" id="cd00209">
    <property type="entry name" value="DHFR"/>
    <property type="match status" value="1"/>
</dbReference>
<dbReference type="EMBL" id="MH261299">
    <property type="protein sequence ID" value="AYC62956.1"/>
    <property type="molecule type" value="Genomic_DNA"/>
</dbReference>
<dbReference type="EMBL" id="MH261306">
    <property type="protein sequence ID" value="AYC62977.1"/>
    <property type="molecule type" value="Genomic_DNA"/>
</dbReference>
<evidence type="ECO:0000313" key="45">
    <source>
        <dbReference type="EMBL" id="AYC62965.1"/>
    </source>
</evidence>
<evidence type="ECO:0000313" key="75">
    <source>
        <dbReference type="EMBL" id="QLI55496.1"/>
    </source>
</evidence>
<comment type="similarity">
    <text evidence="1 5">Belongs to the dihydrofolate reductase family.</text>
</comment>
<dbReference type="GO" id="GO:0004146">
    <property type="term" value="F:dihydrofolate reductase activity"/>
    <property type="evidence" value="ECO:0007669"/>
    <property type="project" value="UniProtKB-EC"/>
</dbReference>
<dbReference type="EMBL" id="MH261293">
    <property type="protein sequence ID" value="AYC62939.1"/>
    <property type="molecule type" value="Genomic_DNA"/>
</dbReference>
<organism evidence="18">
    <name type="scientific">Human herpesvirus 8</name>
    <name type="common">HHV-8</name>
    <name type="synonym">Kaposi's sarcoma-associated herpesvirus</name>
    <dbReference type="NCBI Taxonomy" id="37296"/>
    <lineage>
        <taxon>Viruses</taxon>
        <taxon>Duplodnaviria</taxon>
        <taxon>Heunggongvirae</taxon>
        <taxon>Peploviricota</taxon>
        <taxon>Herviviricetes</taxon>
        <taxon>Herpesvirales</taxon>
        <taxon>Orthoherpesviridae</taxon>
        <taxon>Gammaherpesvirinae</taxon>
        <taxon>Rhadinovirus</taxon>
        <taxon>Rhadinovirus humangamma8</taxon>
    </lineage>
</organism>
<dbReference type="EMBL" id="MH261321">
    <property type="protein sequence ID" value="AYC63021.1"/>
    <property type="molecule type" value="Genomic_DNA"/>
</dbReference>
<evidence type="ECO:0000313" key="23">
    <source>
        <dbReference type="EMBL" id="AYC62850.1"/>
    </source>
</evidence>
<reference evidence="23" key="4">
    <citation type="journal article" date="2007" name="Curr. Top. Microbiol. Immunol.">
        <title>Modern evolutionary history of the human KSHV genome.</title>
        <authorList>
            <person name="Hayward G.S."/>
            <person name="Zong J.C."/>
        </authorList>
    </citation>
    <scope>NUCLEOTIDE SEQUENCE</scope>
    <source>
        <strain evidence="23">021K</strain>
        <strain evidence="24">391K</strain>
        <strain evidence="25">431KAP</strain>
        <strain evidence="26">FTKS8</strain>
        <strain evidence="28">HKS10</strain>
        <strain evidence="29">HKS11</strain>
        <strain evidence="30">HKS13</strain>
        <strain evidence="31">HKS19</strain>
        <strain evidence="32">HKS20</strain>
        <strain evidence="33">HKS22</strain>
        <strain evidence="34">HKS23</strain>
        <strain evidence="35">HKS29</strain>
        <strain evidence="36">HKS32</strain>
        <strain evidence="37">HKS33</strain>
        <strain evidence="38">HKS34</strain>
        <strain evidence="39">HKS36</strain>
        <strain evidence="40">HKS47</strain>
        <strain evidence="41">HKS49</strain>
        <strain evidence="42">HKS50</strain>
        <strain evidence="43">HKS52</strain>
        <strain evidence="44">HKS54</strain>
        <strain evidence="45">HKS56</strain>
        <strain evidence="46">HKS58</strain>
        <strain evidence="47">HKS60</strain>
        <strain evidence="48">HKS61</strain>
        <strain evidence="49">HKS66</strain>
        <strain evidence="50">HKS67</strain>
        <strain evidence="27">HKS7</strain>
        <strain evidence="51">RKS6</strain>
        <strain evidence="52">RKS7</strain>
        <strain evidence="53">RKS8</strain>
        <strain evidence="54">SAKS22</strain>
        <strain evidence="55">SAKS23</strain>
        <strain evidence="56">SAKS27</strain>
        <strain evidence="57">SAKS29</strain>
        <strain evidence="58">SAKS32</strain>
        <strain evidence="59">SAKS33</strain>
        <strain evidence="60">SAKS34</strain>
        <strain evidence="61">SAKS35</strain>
    </source>
</reference>
<evidence type="ECO:0000313" key="56">
    <source>
        <dbReference type="EMBL" id="AYC63012.1"/>
    </source>
</evidence>
<dbReference type="EMBL" id="KT271466">
    <property type="protein sequence ID" value="ALH45300.1"/>
    <property type="molecule type" value="Genomic_DNA"/>
</dbReference>
<evidence type="ECO:0000313" key="22">
    <source>
        <dbReference type="EMBL" id="ALH45474.1"/>
    </source>
</evidence>
<dbReference type="EMBL" id="KT271457">
    <property type="protein sequence ID" value="ALH44511.1"/>
    <property type="molecule type" value="Genomic_DNA"/>
</dbReference>
<dbReference type="EMBL" id="MK876734">
    <property type="protein sequence ID" value="QKE51475.1"/>
    <property type="molecule type" value="Genomic_DNA"/>
</dbReference>
<evidence type="ECO:0000313" key="16">
    <source>
        <dbReference type="EMBL" id="ALH44950.1"/>
    </source>
</evidence>
<evidence type="ECO:0000256" key="3">
    <source>
        <dbReference type="ARBA" id="ARBA00022857"/>
    </source>
</evidence>
<gene>
    <name evidence="18" type="primary">ORF2</name>
</gene>
<evidence type="ECO:0000313" key="35">
    <source>
        <dbReference type="EMBL" id="AYC62925.1"/>
    </source>
</evidence>
<dbReference type="InterPro" id="IPR012259">
    <property type="entry name" value="DHFR"/>
</dbReference>
<dbReference type="OrthoDB" id="9577at10239"/>
<evidence type="ECO:0000313" key="38">
    <source>
        <dbReference type="EMBL" id="AYC62934.1"/>
    </source>
</evidence>
<dbReference type="EMBL" id="MT510648">
    <property type="protein sequence ID" value="QLI54428.1"/>
    <property type="molecule type" value="Genomic_DNA"/>
</dbReference>
<evidence type="ECO:0000313" key="30">
    <source>
        <dbReference type="EMBL" id="AYC62898.1"/>
    </source>
</evidence>
<evidence type="ECO:0000313" key="82">
    <source>
        <dbReference type="EMBL" id="QLI56119.1"/>
    </source>
</evidence>
<keyword evidence="3" id="KW-0521">NADP</keyword>
<dbReference type="Pfam" id="PF00186">
    <property type="entry name" value="DHFR_1"/>
    <property type="match status" value="1"/>
</dbReference>
<dbReference type="EMBL" id="MH261288">
    <property type="protein sequence ID" value="AYC62925.1"/>
    <property type="molecule type" value="Genomic_DNA"/>
</dbReference>
<organismHost>
    <name type="scientific">Homo sapiens</name>
    <name type="common">Human</name>
    <dbReference type="NCBI Taxonomy" id="9606"/>
</organismHost>
<dbReference type="EMBL" id="MH261322">
    <property type="protein sequence ID" value="AYC63024.1"/>
    <property type="molecule type" value="Genomic_DNA"/>
</dbReference>
<evidence type="ECO:0000313" key="55">
    <source>
        <dbReference type="EMBL" id="AYC63001.1"/>
    </source>
</evidence>
<evidence type="ECO:0000313" key="25">
    <source>
        <dbReference type="EMBL" id="AYC62856.1"/>
    </source>
</evidence>
<evidence type="ECO:0000313" key="60">
    <source>
        <dbReference type="EMBL" id="AYC63024.1"/>
    </source>
</evidence>
<evidence type="ECO:0000313" key="81">
    <source>
        <dbReference type="EMBL" id="QLI56030.1"/>
    </source>
</evidence>
<evidence type="ECO:0000313" key="14">
    <source>
        <dbReference type="EMBL" id="ALH44774.1"/>
    </source>
</evidence>
<reference evidence="63" key="9">
    <citation type="submission" date="2020-07" db="EMBL/GenBank/DDBJ databases">
        <title>Tumor-specific changes in Kaposi sarcoma-associated herpesvirus genomes in Ugandan adults with Kaposi sarcoma.</title>
        <authorList>
            <person name="Goldman J.D."/>
            <person name="Zhao H."/>
            <person name="Pankow A.P."/>
            <person name="Okuku F."/>
            <person name="Schmitt M.W."/>
            <person name="Chen L.H."/>
            <person name="Hill C.A."/>
            <person name="Casper C."/>
            <person name="Phipps W.T."/>
            <person name="Mullins J.I."/>
        </authorList>
    </citation>
    <scope>NUCLEOTIDE SEQUENCE</scope>
    <source>
        <strain evidence="63">U003-C</strain>
        <strain evidence="64">U003-o1</strain>
        <strain evidence="65">U003-o2</strain>
        <strain evidence="66">U003-o3</strain>
        <strain evidence="78">U004-C</strain>
        <strain evidence="80">U004-D</strain>
        <strain evidence="79">U004-o1</strain>
        <strain evidence="69">U007-B</strain>
        <strain evidence="70">U007-o1</strain>
        <strain evidence="71">U008-B</strain>
        <strain evidence="72">U008-D</strain>
        <strain evidence="73">U008-o1</strain>
        <strain evidence="81">U020-B</strain>
        <strain evidence="82">U020-C</strain>
        <strain evidence="83">U020-o1</strain>
        <strain evidence="84">U030-C</strain>
        <strain evidence="67">U032-B</strain>
        <strain evidence="68">U032-o1</strain>
        <strain evidence="74">U034-B</strain>
        <strain evidence="75">U034-C</strain>
        <strain evidence="76">U034-o1</strain>
        <strain evidence="77">U034-o2</strain>
    </source>
</reference>
<dbReference type="EMBL" id="MH261285">
    <property type="protein sequence ID" value="AYC62917.1"/>
    <property type="molecule type" value="Genomic_DNA"/>
</dbReference>
<evidence type="ECO:0000313" key="53">
    <source>
        <dbReference type="EMBL" id="AYC62992.1"/>
    </source>
</evidence>
<dbReference type="EMBL" id="MH261278">
    <property type="protein sequence ID" value="AYC62898.1"/>
    <property type="molecule type" value="Genomic_DNA"/>
</dbReference>
<reference evidence="62" key="7">
    <citation type="submission" date="2019-04" db="EMBL/GenBank/DDBJ databases">
        <title>Spread of a new Kaposi's sarcoma-associated herpesvirus variant driving severe pathologies in men who have sex with men.</title>
        <authorList>
            <person name="Jary A."/>
            <person name="Leducq V."/>
            <person name="Desire N."/>
            <person name="Palich R."/>
            <person name="Joly V."/>
            <person name="Canestri A."/>
            <person name="Gothland A."/>
            <person name="Lambert-Niclot S."/>
            <person name="Surgers L."/>
            <person name="Amiel C."/>
            <person name="Descamps D."/>
            <person name="Spano J.-P."/>
            <person name="Katlama C."/>
            <person name="Calvez V."/>
            <person name="Marcelin A.-G."/>
        </authorList>
    </citation>
    <scope>NUCLEOTIDE SEQUENCE</scope>
    <source>
        <strain evidence="62">P072_MCD</strain>
    </source>
</reference>
<dbReference type="EMBL" id="MH261273">
    <property type="protein sequence ID" value="AYC62883.1"/>
    <property type="molecule type" value="Genomic_DNA"/>
</dbReference>
<evidence type="ECO:0000313" key="71">
    <source>
        <dbReference type="EMBL" id="QLI55140.1"/>
    </source>
</evidence>
<dbReference type="EMBL" id="MT510664">
    <property type="protein sequence ID" value="QLI55851.1"/>
    <property type="molecule type" value="Genomic_DNA"/>
</dbReference>
<evidence type="ECO:0000313" key="84">
    <source>
        <dbReference type="EMBL" id="QLI56386.1"/>
    </source>
</evidence>
<dbReference type="EMBL" id="KT271454">
    <property type="protein sequence ID" value="ALH44247.1"/>
    <property type="molecule type" value="Genomic_DNA"/>
</dbReference>
<evidence type="ECO:0000313" key="17">
    <source>
        <dbReference type="EMBL" id="ALH45038.1"/>
    </source>
</evidence>
<evidence type="ECO:0000313" key="7">
    <source>
        <dbReference type="EMBL" id="ALH44161.1"/>
    </source>
</evidence>
<dbReference type="EMBL" id="MT510656">
    <property type="protein sequence ID" value="QLI55140.1"/>
    <property type="molecule type" value="Genomic_DNA"/>
</dbReference>
<dbReference type="EMBL" id="MT510668">
    <property type="protein sequence ID" value="QLI56208.1"/>
    <property type="molecule type" value="Genomic_DNA"/>
</dbReference>
<dbReference type="EMBL" id="MH261323">
    <property type="protein sequence ID" value="AYC63027.1"/>
    <property type="molecule type" value="Genomic_DNA"/>
</dbReference>
<dbReference type="EMBL" id="MH261300">
    <property type="protein sequence ID" value="AYC62958.1"/>
    <property type="molecule type" value="Genomic_DNA"/>
</dbReference>
<dbReference type="EMBL" id="MH261297">
    <property type="protein sequence ID" value="AYC62950.1"/>
    <property type="molecule type" value="Genomic_DNA"/>
</dbReference>
<proteinExistence type="inferred from homology"/>
<dbReference type="RefSeq" id="YP_001129359.1">
    <property type="nucleotide sequence ID" value="NC_009333.1"/>
</dbReference>
<evidence type="ECO:0000313" key="43">
    <source>
        <dbReference type="EMBL" id="AYC62958.1"/>
    </source>
</evidence>
<evidence type="ECO:0000313" key="28">
    <source>
        <dbReference type="EMBL" id="AYC62892.1"/>
    </source>
</evidence>
<dbReference type="EMBL" id="MT510655">
    <property type="protein sequence ID" value="QLI55051.1"/>
    <property type="molecule type" value="Genomic_DNA"/>
</dbReference>
<dbReference type="EMBL" id="MT510653">
    <property type="protein sequence ID" value="QLI54873.1"/>
    <property type="molecule type" value="Genomic_DNA"/>
</dbReference>
<evidence type="ECO:0000313" key="8">
    <source>
        <dbReference type="EMBL" id="ALH44247.1"/>
    </source>
</evidence>
<evidence type="ECO:0000313" key="62">
    <source>
        <dbReference type="EMBL" id="QKE51475.1"/>
    </source>
</evidence>
<dbReference type="EMBL" id="MH261311">
    <property type="protein sequence ID" value="AYC62992.1"/>
    <property type="molecule type" value="Genomic_DNA"/>
</dbReference>
<evidence type="ECO:0000313" key="50">
    <source>
        <dbReference type="EMBL" id="AYC62979.1"/>
    </source>
</evidence>
<evidence type="ECO:0000313" key="15">
    <source>
        <dbReference type="EMBL" id="ALH44862.1"/>
    </source>
</evidence>
<evidence type="ECO:0000256" key="4">
    <source>
        <dbReference type="ARBA" id="ARBA00023002"/>
    </source>
</evidence>
<evidence type="ECO:0000313" key="36">
    <source>
        <dbReference type="EMBL" id="AYC62928.1"/>
    </source>
</evidence>
<evidence type="ECO:0000313" key="49">
    <source>
        <dbReference type="EMBL" id="AYC62977.1"/>
    </source>
</evidence>
<dbReference type="PANTHER" id="PTHR48069:SF6">
    <property type="entry name" value="DIHYDROFOLATE REDUCTASE"/>
    <property type="match status" value="1"/>
</dbReference>
<dbReference type="EMBL" id="MH261302">
    <property type="protein sequence ID" value="AYC62965.1"/>
    <property type="molecule type" value="Genomic_DNA"/>
</dbReference>
<evidence type="ECO:0000313" key="52">
    <source>
        <dbReference type="EMBL" id="AYC62989.1"/>
    </source>
</evidence>
<evidence type="ECO:0000313" key="74">
    <source>
        <dbReference type="EMBL" id="QLI55407.1"/>
    </source>
</evidence>
<keyword evidence="4" id="KW-0560">Oxidoreductase</keyword>
<evidence type="ECO:0000313" key="11">
    <source>
        <dbReference type="EMBL" id="ALH44511.1"/>
    </source>
</evidence>
<reference evidence="18" key="5">
    <citation type="journal article" date="2015" name="J. Virol.">
        <title>Whole-Genome Sequencing of Kaposi's Sarcoma-Associated Herpesvirus from Zambian Kaposi's Sarcoma Biopsy Specimens Reveals Unique Viral Diversity.</title>
        <authorList>
            <person name="Olp L.N."/>
            <person name="Jeanniard A."/>
            <person name="Marimo C."/>
            <person name="West J.T."/>
            <person name="Wood C."/>
        </authorList>
    </citation>
    <scope>NUCLEOTIDE SEQUENCE</scope>
    <source>
        <strain evidence="7">ZM004</strain>
        <strain evidence="8">ZM027</strain>
        <strain evidence="9">ZM091</strain>
        <strain evidence="10">ZM095</strain>
        <strain evidence="11">ZM102</strain>
        <strain evidence="12">ZM106</strain>
        <strain evidence="13">ZM108</strain>
        <strain evidence="14">ZM114</strain>
        <strain evidence="15">ZM116</strain>
        <strain evidence="16">ZM117</strain>
        <strain evidence="17">ZM118</strain>
        <strain evidence="18">ZM121</strain>
        <strain evidence="19">ZM123</strain>
        <strain evidence="20">ZM124</strain>
        <strain evidence="21">ZM128</strain>
        <strain evidence="22">ZM130</strain>
    </source>
</reference>
<dbReference type="GO" id="GO:0046654">
    <property type="term" value="P:tetrahydrofolate biosynthetic process"/>
    <property type="evidence" value="ECO:0007669"/>
    <property type="project" value="InterPro"/>
</dbReference>
<evidence type="ECO:0000313" key="32">
    <source>
        <dbReference type="EMBL" id="AYC62908.1"/>
    </source>
</evidence>
<dbReference type="EMBL" id="KT271464">
    <property type="protein sequence ID" value="ALH45124.1"/>
    <property type="molecule type" value="Genomic_DNA"/>
</dbReference>
<dbReference type="EMBL" id="MH261313">
    <property type="protein sequence ID" value="AYC62998.1"/>
    <property type="molecule type" value="Genomic_DNA"/>
</dbReference>
<dbReference type="EMBL" id="MT510666">
    <property type="protein sequence ID" value="QLI56030.1"/>
    <property type="molecule type" value="Genomic_DNA"/>
</dbReference>
<dbReference type="EMBL" id="MT510657">
    <property type="protein sequence ID" value="QLI55229.1"/>
    <property type="molecule type" value="Genomic_DNA"/>
</dbReference>
<evidence type="ECO:0000313" key="34">
    <source>
        <dbReference type="EMBL" id="AYC62917.1"/>
    </source>
</evidence>
<dbReference type="EMBL" id="MH261284">
    <property type="protein sequence ID" value="AYC62914.1"/>
    <property type="molecule type" value="Genomic_DNA"/>
</dbReference>
<dbReference type="EMBL" id="MH261318">
    <property type="protein sequence ID" value="AYC63012.1"/>
    <property type="molecule type" value="Genomic_DNA"/>
</dbReference>
<evidence type="ECO:0000313" key="68">
    <source>
        <dbReference type="EMBL" id="QLI54873.1"/>
    </source>
</evidence>
<dbReference type="EMBL" id="MH261319">
    <property type="protein sequence ID" value="AYC63015.1"/>
    <property type="molecule type" value="Genomic_DNA"/>
</dbReference>
<dbReference type="EMBL" id="MH261301">
    <property type="protein sequence ID" value="AYC62962.1"/>
    <property type="molecule type" value="Genomic_DNA"/>
</dbReference>
<dbReference type="EMBL" id="KT271458">
    <property type="protein sequence ID" value="ALH44598.1"/>
    <property type="molecule type" value="Genomic_DNA"/>
</dbReference>
<evidence type="ECO:0000313" key="59">
    <source>
        <dbReference type="EMBL" id="AYC63021.1"/>
    </source>
</evidence>
<evidence type="ECO:0000313" key="9">
    <source>
        <dbReference type="EMBL" id="ALH44335.1"/>
    </source>
</evidence>
<dbReference type="EMBL" id="MT510663">
    <property type="protein sequence ID" value="QLI55762.1"/>
    <property type="molecule type" value="Genomic_DNA"/>
</dbReference>
<evidence type="ECO:0000313" key="27">
    <source>
        <dbReference type="EMBL" id="AYC62886.1"/>
    </source>
</evidence>
<evidence type="ECO:0000256" key="5">
    <source>
        <dbReference type="RuleBase" id="RU004474"/>
    </source>
</evidence>
<evidence type="ECO:0000313" key="76">
    <source>
        <dbReference type="EMBL" id="QLI55585.1"/>
    </source>
</evidence>
<dbReference type="EMBL" id="KT271463">
    <property type="protein sequence ID" value="ALH45038.1"/>
    <property type="molecule type" value="Genomic_DNA"/>
</dbReference>
<dbReference type="EMBL" id="MT510652">
    <property type="protein sequence ID" value="QLI54784.1"/>
    <property type="molecule type" value="Genomic_DNA"/>
</dbReference>
<dbReference type="GO" id="GO:0046655">
    <property type="term" value="P:folic acid metabolic process"/>
    <property type="evidence" value="ECO:0007669"/>
    <property type="project" value="TreeGrafter"/>
</dbReference>
<dbReference type="EMBL" id="KT271462">
    <property type="protein sequence ID" value="ALH44950.1"/>
    <property type="molecule type" value="Genomic_DNA"/>
</dbReference>
<evidence type="ECO:0000313" key="24">
    <source>
        <dbReference type="EMBL" id="AYC62853.1"/>
    </source>
</evidence>
<evidence type="ECO:0000313" key="58">
    <source>
        <dbReference type="EMBL" id="AYC63018.1"/>
    </source>
</evidence>
<evidence type="ECO:0000313" key="73">
    <source>
        <dbReference type="EMBL" id="QLI55318.1"/>
    </source>
</evidence>
<evidence type="ECO:0000313" key="39">
    <source>
        <dbReference type="EMBL" id="AYC62939.1"/>
    </source>
</evidence>
<dbReference type="DNASU" id="4961454"/>
<dbReference type="EMBL" id="KT271465">
    <property type="protein sequence ID" value="ALH45212.1"/>
    <property type="molecule type" value="Genomic_DNA"/>
</dbReference>
<dbReference type="EMBL" id="KT271456">
    <property type="protein sequence ID" value="ALH44423.1"/>
    <property type="molecule type" value="Genomic_DNA"/>
</dbReference>
<evidence type="ECO:0000313" key="40">
    <source>
        <dbReference type="EMBL" id="AYC62950.1"/>
    </source>
</evidence>
<dbReference type="EMBL" id="MH261262">
    <property type="protein sequence ID" value="AYC62850.1"/>
    <property type="molecule type" value="Genomic_DNA"/>
</dbReference>
<dbReference type="KEGG" id="vg:4961454"/>
<dbReference type="EMBL" id="MH261291">
    <property type="protein sequence ID" value="AYC62934.1"/>
    <property type="molecule type" value="Genomic_DNA"/>
</dbReference>
<reference evidence="23" key="6">
    <citation type="submission" date="2018-04" db="EMBL/GenBank/DDBJ databases">
        <authorList>
            <person name="Go L.Y."/>
            <person name="Mitchell J.A."/>
        </authorList>
    </citation>
    <scope>NUCLEOTIDE SEQUENCE</scope>
    <source>
        <strain evidence="23">021K</strain>
        <strain evidence="24">391K</strain>
        <strain evidence="25">431KAP</strain>
        <strain evidence="26">FTKS8</strain>
        <strain evidence="28">HKS10</strain>
        <strain evidence="29">HKS11</strain>
        <strain evidence="30">HKS13</strain>
        <strain evidence="31">HKS19</strain>
        <strain evidence="32">HKS20</strain>
        <strain evidence="33">HKS22</strain>
        <strain evidence="34">HKS23</strain>
        <strain evidence="35">HKS29</strain>
        <strain evidence="36">HKS32</strain>
        <strain evidence="37">HKS33</strain>
        <strain evidence="38">HKS34</strain>
        <strain evidence="39">HKS36</strain>
        <strain evidence="40">HKS47</strain>
        <strain evidence="41">HKS49</strain>
        <strain evidence="42">HKS50</strain>
        <strain evidence="43">HKS52</strain>
        <strain evidence="44">HKS54</strain>
        <strain evidence="45">HKS56</strain>
        <strain evidence="46">HKS58</strain>
        <strain evidence="47">HKS60</strain>
        <strain evidence="48">HKS61</strain>
        <strain evidence="49">HKS66</strain>
        <strain evidence="50">HKS67</strain>
        <strain evidence="27">HKS7</strain>
        <strain evidence="51">RKS6</strain>
        <strain evidence="52">RKS7</strain>
        <strain evidence="53">RKS8</strain>
        <strain evidence="54">SAKS22</strain>
        <strain evidence="55">SAKS23</strain>
        <strain evidence="56">SAKS27</strain>
        <strain evidence="57">SAKS29</strain>
        <strain evidence="58">SAKS32</strain>
        <strain evidence="59">SAKS33</strain>
        <strain evidence="60">SAKS34</strain>
        <strain evidence="61">SAKS35</strain>
    </source>
</reference>
<evidence type="ECO:0000313" key="18">
    <source>
        <dbReference type="EMBL" id="ALH45124.1"/>
    </source>
</evidence>
<evidence type="ECO:0000313" key="77">
    <source>
        <dbReference type="EMBL" id="QLI55674.1"/>
    </source>
</evidence>
<dbReference type="EMBL" id="KT271467">
    <property type="protein sequence ID" value="ALH45388.1"/>
    <property type="molecule type" value="Genomic_DNA"/>
</dbReference>
<evidence type="ECO:0000313" key="13">
    <source>
        <dbReference type="EMBL" id="ALH44686.1"/>
    </source>
</evidence>
<dbReference type="EMBL" id="MH261309">
    <property type="protein sequence ID" value="AYC62986.1"/>
    <property type="molecule type" value="Genomic_DNA"/>
</dbReference>
<evidence type="ECO:0000313" key="63">
    <source>
        <dbReference type="EMBL" id="QLI54428.1"/>
    </source>
</evidence>
<evidence type="ECO:0000313" key="19">
    <source>
        <dbReference type="EMBL" id="ALH45212.1"/>
    </source>
</evidence>
<evidence type="ECO:0000313" key="72">
    <source>
        <dbReference type="EMBL" id="QLI55229.1"/>
    </source>
</evidence>
<evidence type="ECO:0000313" key="20">
    <source>
        <dbReference type="EMBL" id="ALH45300.1"/>
    </source>
</evidence>
<dbReference type="PANTHER" id="PTHR48069">
    <property type="entry name" value="DIHYDROFOLATE REDUCTASE"/>
    <property type="match status" value="1"/>
</dbReference>
<dbReference type="EMBL" id="MH261281">
    <property type="protein sequence ID" value="AYC62905.1"/>
    <property type="molecule type" value="Genomic_DNA"/>
</dbReference>
<evidence type="ECO:0000313" key="51">
    <source>
        <dbReference type="EMBL" id="AYC62986.1"/>
    </source>
</evidence>
<dbReference type="EMBL" id="KT271459">
    <property type="protein sequence ID" value="ALH44686.1"/>
    <property type="molecule type" value="Genomic_DNA"/>
</dbReference>
<dbReference type="GeneID" id="4961454"/>
<dbReference type="EMBL" id="MT510659">
    <property type="protein sequence ID" value="QLI55407.1"/>
    <property type="molecule type" value="Genomic_DNA"/>
</dbReference>
<evidence type="ECO:0000313" key="29">
    <source>
        <dbReference type="EMBL" id="AYC62895.1"/>
    </source>
</evidence>
<dbReference type="EMBL" id="MT510658">
    <property type="protein sequence ID" value="QLI55318.1"/>
    <property type="molecule type" value="Genomic_DNA"/>
</dbReference>
<dbReference type="PROSITE" id="PS00075">
    <property type="entry name" value="DHFR_1"/>
    <property type="match status" value="1"/>
</dbReference>
<evidence type="ECO:0000313" key="37">
    <source>
        <dbReference type="EMBL" id="AYC62931.1"/>
    </source>
</evidence>
<feature type="domain" description="DHFR" evidence="6">
    <location>
        <begin position="4"/>
        <end position="184"/>
    </location>
</feature>
<dbReference type="InterPro" id="IPR017925">
    <property type="entry name" value="DHFR_CS"/>
</dbReference>
<evidence type="ECO:0000313" key="48">
    <source>
        <dbReference type="EMBL" id="AYC62974.1"/>
    </source>
</evidence>
<dbReference type="EMBL" id="MT510654">
    <property type="protein sequence ID" value="QLI54962.1"/>
    <property type="molecule type" value="Genomic_DNA"/>
</dbReference>
<evidence type="ECO:0000313" key="41">
    <source>
        <dbReference type="EMBL" id="AYC62953.1"/>
    </source>
</evidence>
<dbReference type="EMBL" id="MH261320">
    <property type="protein sequence ID" value="AYC63018.1"/>
    <property type="molecule type" value="Genomic_DNA"/>
</dbReference>
<dbReference type="PRINTS" id="PR00070">
    <property type="entry name" value="DHFR"/>
</dbReference>
<evidence type="ECO:0000313" key="70">
    <source>
        <dbReference type="EMBL" id="QLI55051.1"/>
    </source>
</evidence>
<evidence type="ECO:0000259" key="6">
    <source>
        <dbReference type="PROSITE" id="PS51330"/>
    </source>
</evidence>
<name>A0A0N9SGR1_HHV8</name>
<dbReference type="EMBL" id="MH261282">
    <property type="protein sequence ID" value="AYC62908.1"/>
    <property type="molecule type" value="Genomic_DNA"/>
</dbReference>
<dbReference type="InterPro" id="IPR001796">
    <property type="entry name" value="DHFR_dom"/>
</dbReference>
<dbReference type="EMBL" id="MH261277">
    <property type="protein sequence ID" value="AYC62895.1"/>
    <property type="molecule type" value="Genomic_DNA"/>
</dbReference>
<dbReference type="InterPro" id="IPR024072">
    <property type="entry name" value="DHFR-like_dom_sf"/>
</dbReference>
<evidence type="ECO:0000313" key="66">
    <source>
        <dbReference type="EMBL" id="QLI54695.1"/>
    </source>
</evidence>
<dbReference type="EC" id="1.5.1.3" evidence="2"/>
<evidence type="ECO:0000313" key="54">
    <source>
        <dbReference type="EMBL" id="AYC62998.1"/>
    </source>
</evidence>
<dbReference type="EMBL" id="KT271453">
    <property type="protein sequence ID" value="ALH44161.1"/>
    <property type="molecule type" value="Genomic_DNA"/>
</dbReference>
<evidence type="ECO:0000313" key="64">
    <source>
        <dbReference type="EMBL" id="QLI54517.1"/>
    </source>
</evidence>
<dbReference type="EMBL" id="MH261264">
    <property type="protein sequence ID" value="AYC62856.1"/>
    <property type="molecule type" value="Genomic_DNA"/>
</dbReference>
<evidence type="ECO:0000313" key="79">
    <source>
        <dbReference type="EMBL" id="QLI55851.1"/>
    </source>
</evidence>
<evidence type="ECO:0000256" key="2">
    <source>
        <dbReference type="ARBA" id="ARBA00012856"/>
    </source>
</evidence>
<accession>A0A0N9SGR1</accession>
<evidence type="ECO:0000313" key="31">
    <source>
        <dbReference type="EMBL" id="AYC62905.1"/>
    </source>
</evidence>
<evidence type="ECO:0000313" key="67">
    <source>
        <dbReference type="EMBL" id="QLI54784.1"/>
    </source>
</evidence>
<dbReference type="EMBL" id="MH261298">
    <property type="protein sequence ID" value="AYC62953.1"/>
    <property type="molecule type" value="Genomic_DNA"/>
</dbReference>
<dbReference type="EMBL" id="KT271460">
    <property type="protein sequence ID" value="ALH44774.1"/>
    <property type="molecule type" value="Genomic_DNA"/>
</dbReference>
<evidence type="ECO:0000313" key="61">
    <source>
        <dbReference type="EMBL" id="AYC63027.1"/>
    </source>
</evidence>
<dbReference type="EMBL" id="MH261305">
    <property type="protein sequence ID" value="AYC62974.1"/>
    <property type="molecule type" value="Genomic_DNA"/>
</dbReference>
<dbReference type="EMBL" id="MT510670">
    <property type="protein sequence ID" value="QLI56386.1"/>
    <property type="molecule type" value="Genomic_DNA"/>
</dbReference>
<evidence type="ECO:0000313" key="83">
    <source>
        <dbReference type="EMBL" id="QLI56208.1"/>
    </source>
</evidence>
<reference evidence="23" key="1">
    <citation type="journal article" date="1997" name="Nat. Med.">
        <title>Kaposi's sarcoma-associated human herpesvirus-8 encodes homologues of macrophage inflammatory protein-1 and interleukin-6.</title>
        <authorList>
            <person name="Nicholas J."/>
            <person name="Ruvolo V.R."/>
            <person name="Burns W.H."/>
            <person name="Sandford G."/>
            <person name="Wan X."/>
            <person name="Ciufo D."/>
            <person name="Hendrickson S.B."/>
            <person name="Guo H.G."/>
            <person name="Hayward G.S."/>
            <person name="Reitz M.S."/>
        </authorList>
    </citation>
    <scope>NUCLEOTIDE SEQUENCE</scope>
    <source>
        <strain evidence="23">021K</strain>
        <strain evidence="24">391K</strain>
        <strain evidence="25">431KAP</strain>
        <strain evidence="26">FTKS8</strain>
        <strain evidence="28">HKS10</strain>
        <strain evidence="29">HKS11</strain>
        <strain evidence="30">HKS13</strain>
        <strain evidence="31">HKS19</strain>
        <strain evidence="32">HKS20</strain>
        <strain evidence="33">HKS22</strain>
        <strain evidence="34">HKS23</strain>
        <strain evidence="35">HKS29</strain>
        <strain evidence="36">HKS32</strain>
        <strain evidence="37">HKS33</strain>
        <strain evidence="38">HKS34</strain>
        <strain evidence="39">HKS36</strain>
        <strain evidence="40">HKS47</strain>
        <strain evidence="41">HKS49</strain>
        <strain evidence="42">HKS50</strain>
        <strain evidence="43">HKS52</strain>
        <strain evidence="44">HKS54</strain>
        <strain evidence="45">HKS56</strain>
        <strain evidence="46">HKS58</strain>
        <strain evidence="47">HKS60</strain>
        <strain evidence="48">HKS61</strain>
        <strain evidence="49">HKS66</strain>
        <strain evidence="50">HKS67</strain>
        <strain evidence="27">HKS7</strain>
        <strain evidence="51">RKS6</strain>
        <strain evidence="52">RKS7</strain>
        <strain evidence="53">RKS8</strain>
        <strain evidence="54">SAKS22</strain>
        <strain evidence="55">SAKS23</strain>
        <strain evidence="56">SAKS27</strain>
        <strain evidence="57">SAKS29</strain>
        <strain evidence="58">SAKS32</strain>
        <strain evidence="59">SAKS33</strain>
        <strain evidence="60">SAKS34</strain>
        <strain evidence="61">SAKS35</strain>
    </source>
</reference>
<evidence type="ECO:0000313" key="46">
    <source>
        <dbReference type="EMBL" id="AYC62968.1"/>
    </source>
</evidence>
<evidence type="ECO:0000313" key="21">
    <source>
        <dbReference type="EMBL" id="ALH45388.1"/>
    </source>
</evidence>
<evidence type="ECO:0000313" key="44">
    <source>
        <dbReference type="EMBL" id="AYC62962.1"/>
    </source>
</evidence>
<evidence type="ECO:0000313" key="33">
    <source>
        <dbReference type="EMBL" id="AYC62914.1"/>
    </source>
</evidence>
<dbReference type="EMBL" id="MT510661">
    <property type="protein sequence ID" value="QLI55585.1"/>
    <property type="molecule type" value="Genomic_DNA"/>
</dbReference>
<dbReference type="EMBL" id="MH261314">
    <property type="protein sequence ID" value="AYC63001.1"/>
    <property type="molecule type" value="Genomic_DNA"/>
</dbReference>
<evidence type="ECO:0000313" key="42">
    <source>
        <dbReference type="EMBL" id="AYC62956.1"/>
    </source>
</evidence>
<reference evidence="23" key="2">
    <citation type="journal article" date="1999" name="J. Virol.">
        <title>Comparison of genetic variability at multiple loci across the genomes of the major subtypes of Kaposi's sarcoma-associated herpesvirus reveals evidence for recombination and for two distinct types of open reading frame K15 alleles at the right-hand end.</title>
        <authorList>
            <person name="Poole L.J."/>
            <person name="Zong J.C."/>
            <person name="Ciufo D.M."/>
            <person name="Alcendor D.J."/>
            <person name="Cannon J.S."/>
            <person name="Ambinder R."/>
            <person name="Orenstein J.M."/>
            <person name="Reitz M.S."/>
            <person name="Hayward G.S."/>
        </authorList>
    </citation>
    <scope>NUCLEOTIDE SEQUENCE</scope>
    <source>
        <strain evidence="23">021K</strain>
        <strain evidence="24">391K</strain>
        <strain evidence="25">431KAP</strain>
        <strain evidence="26">FTKS8</strain>
        <strain evidence="51">RKS6</strain>
        <strain evidence="52">RKS7</strain>
        <strain evidence="53">RKS8</strain>
        <strain evidence="54">SAKS22</strain>
        <strain evidence="55">SAKS23</strain>
        <strain evidence="56">SAKS27</strain>
        <strain evidence="57">SAKS29</strain>
        <strain evidence="58">SAKS32</strain>
        <strain evidence="59">SAKS33</strain>
        <strain evidence="60">SAKS34</strain>
        <strain evidence="61">SAKS35</strain>
    </source>
</reference>
<protein>
    <recommendedName>
        <fullName evidence="2">dihydrofolate reductase</fullName>
        <ecNumber evidence="2">1.5.1.3</ecNumber>
    </recommendedName>
</protein>
<reference evidence="27" key="3">
    <citation type="journal article" date="2006" name="Intervirology">
        <title>Ugandan Kaposi's sarcoma-associated herpesvirus phylogeny: evidence for cross-ethnic transmission of viral subtypes.</title>
        <authorList>
            <person name="Kajumbula H."/>
            <person name="Wallace R.G."/>
            <person name="Zong J.C."/>
            <person name="Hokello J."/>
            <person name="Sussman N."/>
            <person name="Simms S."/>
            <person name="Rockwell R.F."/>
            <person name="Pozos R."/>
            <person name="Hayward G.S."/>
            <person name="Boto W."/>
        </authorList>
    </citation>
    <scope>NUCLEOTIDE SEQUENCE</scope>
    <source>
        <strain evidence="28">HKS10</strain>
        <strain evidence="29">HKS11</strain>
        <strain evidence="30">HKS13</strain>
        <strain evidence="31">HKS19</strain>
        <strain evidence="32">HKS20</strain>
        <strain evidence="33">HKS22</strain>
        <strain evidence="34">HKS23</strain>
        <strain evidence="35">HKS29</strain>
        <strain evidence="36">HKS32</strain>
        <strain evidence="37">HKS33</strain>
        <strain evidence="38">HKS34</strain>
        <strain evidence="39">HKS36</strain>
        <strain evidence="40">HKS47</strain>
        <strain evidence="41">HKS49</strain>
        <strain evidence="42">HKS50</strain>
        <strain evidence="43">HKS52</strain>
        <strain evidence="44">HKS54</strain>
        <strain evidence="45">HKS56</strain>
        <strain evidence="46">HKS58</strain>
        <strain evidence="47">HKS60</strain>
        <strain evidence="48">HKS61</strain>
        <strain evidence="49">HKS66</strain>
        <strain evidence="50">HKS67</strain>
        <strain evidence="27">HKS7</strain>
    </source>
</reference>
<dbReference type="EMBL" id="MT510651">
    <property type="protein sequence ID" value="QLI54695.1"/>
    <property type="molecule type" value="Genomic_DNA"/>
</dbReference>
<dbReference type="PROSITE" id="PS51330">
    <property type="entry name" value="DHFR_2"/>
    <property type="match status" value="1"/>
</dbReference>
<dbReference type="EMBL" id="MH261274">
    <property type="protein sequence ID" value="AYC62886.1"/>
    <property type="molecule type" value="Genomic_DNA"/>
</dbReference>
<dbReference type="SUPFAM" id="SSF53597">
    <property type="entry name" value="Dihydrofolate reductase-like"/>
    <property type="match status" value="1"/>
</dbReference>
<dbReference type="SMR" id="A0A0N9SGR1"/>
<evidence type="ECO:0000313" key="80">
    <source>
        <dbReference type="EMBL" id="QLI55940.1"/>
    </source>
</evidence>
<dbReference type="EMBL" id="KT271455">
    <property type="protein sequence ID" value="ALH44335.1"/>
    <property type="molecule type" value="Genomic_DNA"/>
</dbReference>
<evidence type="ECO:0000313" key="65">
    <source>
        <dbReference type="EMBL" id="QLI54606.1"/>
    </source>
</evidence>
<reference evidence="63" key="8">
    <citation type="submission" date="2020-05" db="EMBL/GenBank/DDBJ databases">
        <authorList>
            <person name="Santiago J.C.A."/>
        </authorList>
    </citation>
    <scope>NUCLEOTIDE SEQUENCE</scope>
    <source>
        <strain evidence="63">U003-C</strain>
        <strain evidence="64">U003-o1</strain>
        <strain evidence="65">U003-o2</strain>
        <strain evidence="66">U003-o3</strain>
        <strain evidence="78">U004-C</strain>
        <strain evidence="80">U004-D</strain>
        <strain evidence="79">U004-o1</strain>
        <strain evidence="69">U007-B</strain>
        <strain evidence="70">U007-o1</strain>
        <strain evidence="71">U008-B</strain>
        <strain evidence="72">U008-D</strain>
        <strain evidence="73">U008-o1</strain>
        <strain evidence="81">U020-B</strain>
        <strain evidence="82">U020-C</strain>
        <strain evidence="83">U020-o1</strain>
        <strain evidence="84">U030-C</strain>
        <strain evidence="67">U032-B</strain>
        <strain evidence="68">U032-o1</strain>
        <strain evidence="74">U034-B</strain>
        <strain evidence="75">U034-C</strain>
        <strain evidence="76">U034-o1</strain>
        <strain evidence="77">U034-o2</strain>
    </source>
</reference>
<dbReference type="EMBL" id="KT271461">
    <property type="protein sequence ID" value="ALH44862.1"/>
    <property type="molecule type" value="Genomic_DNA"/>
</dbReference>
<evidence type="ECO:0000256" key="1">
    <source>
        <dbReference type="ARBA" id="ARBA00009539"/>
    </source>
</evidence>
<evidence type="ECO:0000313" key="26">
    <source>
        <dbReference type="EMBL" id="AYC62883.1"/>
    </source>
</evidence>
<dbReference type="EMBL" id="MT510649">
    <property type="protein sequence ID" value="QLI54517.1"/>
    <property type="molecule type" value="Genomic_DNA"/>
</dbReference>
<dbReference type="EMBL" id="MH261290">
    <property type="protein sequence ID" value="AYC62931.1"/>
    <property type="molecule type" value="Genomic_DNA"/>
</dbReference>
<evidence type="ECO:0000313" key="47">
    <source>
        <dbReference type="EMBL" id="AYC62971.1"/>
    </source>
</evidence>
<evidence type="ECO:0000313" key="57">
    <source>
        <dbReference type="EMBL" id="AYC63015.1"/>
    </source>
</evidence>
<dbReference type="EMBL" id="MT510660">
    <property type="protein sequence ID" value="QLI55496.1"/>
    <property type="molecule type" value="Genomic_DNA"/>
</dbReference>
<dbReference type="Gene3D" id="3.40.430.10">
    <property type="entry name" value="Dihydrofolate Reductase, subunit A"/>
    <property type="match status" value="1"/>
</dbReference>
<dbReference type="EMBL" id="MH261276">
    <property type="protein sequence ID" value="AYC62892.1"/>
    <property type="molecule type" value="Genomic_DNA"/>
</dbReference>
<dbReference type="EMBL" id="KT271468">
    <property type="protein sequence ID" value="ALH45474.1"/>
    <property type="molecule type" value="Genomic_DNA"/>
</dbReference>
<dbReference type="EMBL" id="MH261310">
    <property type="protein sequence ID" value="AYC62989.1"/>
    <property type="molecule type" value="Genomic_DNA"/>
</dbReference>
<dbReference type="EMBL" id="MH261303">
    <property type="protein sequence ID" value="AYC62968.1"/>
    <property type="molecule type" value="Genomic_DNA"/>
</dbReference>
<dbReference type="EMBL" id="MH261307">
    <property type="protein sequence ID" value="AYC62979.1"/>
    <property type="molecule type" value="Genomic_DNA"/>
</dbReference>
<evidence type="ECO:0000313" key="69">
    <source>
        <dbReference type="EMBL" id="QLI54962.1"/>
    </source>
</evidence>
<evidence type="ECO:0000313" key="78">
    <source>
        <dbReference type="EMBL" id="QLI55762.1"/>
    </source>
</evidence>
<sequence length="210" mass="23354">MDPTLYCVVAVDTKLGIGKNRCLPWPALRGDMRRFRQLTTDCAPGKQNMVVMGRRTWLSIPAGCRPLAGRINVVLSRTLETPPPGAHFLASSLDAALGLARSPELAQQIDKVWVIGGGNLYREALTGPWPVRLFLTRVLHDFACDVFLSHDSLAAYARVNPKPGEQERVFQERGIFYMFETYIKVTQSSDTALPDLERPRPATPPFSETS</sequence>
<dbReference type="EMBL" id="MH261263">
    <property type="protein sequence ID" value="AYC62853.1"/>
    <property type="molecule type" value="Genomic_DNA"/>
</dbReference>
<dbReference type="EMBL" id="MT510662">
    <property type="protein sequence ID" value="QLI55674.1"/>
    <property type="molecule type" value="Genomic_DNA"/>
</dbReference>
<dbReference type="EMBL" id="MH261304">
    <property type="protein sequence ID" value="AYC62971.1"/>
    <property type="molecule type" value="Genomic_DNA"/>
</dbReference>
<evidence type="ECO:0000313" key="12">
    <source>
        <dbReference type="EMBL" id="ALH44598.1"/>
    </source>
</evidence>
<dbReference type="EMBL" id="MT510667">
    <property type="protein sequence ID" value="QLI56119.1"/>
    <property type="molecule type" value="Genomic_DNA"/>
</dbReference>
<dbReference type="GO" id="GO:0046452">
    <property type="term" value="P:dihydrofolate metabolic process"/>
    <property type="evidence" value="ECO:0007669"/>
    <property type="project" value="TreeGrafter"/>
</dbReference>
<dbReference type="GO" id="GO:0050661">
    <property type="term" value="F:NADP binding"/>
    <property type="evidence" value="ECO:0007669"/>
    <property type="project" value="InterPro"/>
</dbReference>
<evidence type="ECO:0000313" key="10">
    <source>
        <dbReference type="EMBL" id="ALH44423.1"/>
    </source>
</evidence>
<dbReference type="EMBL" id="MT510650">
    <property type="protein sequence ID" value="QLI54606.1"/>
    <property type="molecule type" value="Genomic_DNA"/>
</dbReference>
<dbReference type="EMBL" id="MT510665">
    <property type="protein sequence ID" value="QLI55940.1"/>
    <property type="molecule type" value="Genomic_DNA"/>
</dbReference>
<dbReference type="EMBL" id="MH261289">
    <property type="protein sequence ID" value="AYC62928.1"/>
    <property type="molecule type" value="Genomic_DNA"/>
</dbReference>